<keyword evidence="2" id="KW-1185">Reference proteome</keyword>
<dbReference type="Proteomes" id="UP000077521">
    <property type="component" value="Unassembled WGS sequence"/>
</dbReference>
<dbReference type="InterPro" id="IPR036629">
    <property type="entry name" value="YjbJ_sf"/>
</dbReference>
<reference evidence="1" key="2">
    <citation type="journal article" date="2019" name="IMA Fungus">
        <title>Genome sequencing and comparison of five Tilletia species to identify candidate genes for the detection of regulated species infecting wheat.</title>
        <authorList>
            <person name="Nguyen H.D.T."/>
            <person name="Sultana T."/>
            <person name="Kesanakurti P."/>
            <person name="Hambleton S."/>
        </authorList>
    </citation>
    <scope>NUCLEOTIDE SEQUENCE</scope>
    <source>
        <strain evidence="1">DAOMC 236416</strain>
    </source>
</reference>
<dbReference type="SUPFAM" id="SSF69047">
    <property type="entry name" value="Hypothetical protein YjbJ"/>
    <property type="match status" value="1"/>
</dbReference>
<proteinExistence type="predicted"/>
<name>A0A177TKW1_9BASI</name>
<evidence type="ECO:0000313" key="1">
    <source>
        <dbReference type="EMBL" id="KAE8260410.1"/>
    </source>
</evidence>
<sequence length="107" mass="10844">MSEPSKISGATESVIGTAKEMAGQALGYVAPETGASLEKTGAQQHAKGETETKAAQAQGYVEGMVDKATGKKDSIVGAVTGDEMQKAQGSAKEAKGDIKTSINNPTT</sequence>
<organism evidence="1 2">
    <name type="scientific">Tilletia indica</name>
    <dbReference type="NCBI Taxonomy" id="43049"/>
    <lineage>
        <taxon>Eukaryota</taxon>
        <taxon>Fungi</taxon>
        <taxon>Dikarya</taxon>
        <taxon>Basidiomycota</taxon>
        <taxon>Ustilaginomycotina</taxon>
        <taxon>Exobasidiomycetes</taxon>
        <taxon>Tilletiales</taxon>
        <taxon>Tilletiaceae</taxon>
        <taxon>Tilletia</taxon>
    </lineage>
</organism>
<evidence type="ECO:0008006" key="3">
    <source>
        <dbReference type="Google" id="ProtNLM"/>
    </source>
</evidence>
<protein>
    <recommendedName>
        <fullName evidence="3">CsbD-like domain-containing protein</fullName>
    </recommendedName>
</protein>
<dbReference type="OrthoDB" id="9999611at2759"/>
<dbReference type="PANTHER" id="PTHR40460:SF1">
    <property type="entry name" value="CSBD-LIKE DOMAIN-CONTAINING PROTEIN"/>
    <property type="match status" value="1"/>
</dbReference>
<comment type="caution">
    <text evidence="1">The sequence shown here is derived from an EMBL/GenBank/DDBJ whole genome shotgun (WGS) entry which is preliminary data.</text>
</comment>
<dbReference type="AlphaFoldDB" id="A0A177TKW1"/>
<evidence type="ECO:0000313" key="2">
    <source>
        <dbReference type="Proteomes" id="UP000077521"/>
    </source>
</evidence>
<gene>
    <name evidence="1" type="ORF">A4X13_0g351</name>
</gene>
<accession>A0A177TKW1</accession>
<dbReference type="PANTHER" id="PTHR40460">
    <property type="entry name" value="CHROMOSOME 1, WHOLE GENOME SHOTGUN SEQUENCE"/>
    <property type="match status" value="1"/>
</dbReference>
<dbReference type="EMBL" id="LWDF02000011">
    <property type="protein sequence ID" value="KAE8260410.1"/>
    <property type="molecule type" value="Genomic_DNA"/>
</dbReference>
<reference evidence="1" key="1">
    <citation type="submission" date="2016-04" db="EMBL/GenBank/DDBJ databases">
        <authorList>
            <person name="Nguyen H.D."/>
            <person name="Samba Siva P."/>
            <person name="Cullis J."/>
            <person name="Levesque C.A."/>
            <person name="Hambleton S."/>
        </authorList>
    </citation>
    <scope>NUCLEOTIDE SEQUENCE</scope>
    <source>
        <strain evidence="1">DAOMC 236416</strain>
    </source>
</reference>